<evidence type="ECO:0000313" key="2">
    <source>
        <dbReference type="Proteomes" id="UP001054945"/>
    </source>
</evidence>
<dbReference type="AlphaFoldDB" id="A0AAV4Y9Y2"/>
<proteinExistence type="predicted"/>
<accession>A0AAV4Y9Y2</accession>
<name>A0AAV4Y9Y2_CAEEX</name>
<sequence length="193" mass="22706">MTTKSSFSPLLNSAPYKNYNYKTTHHKSYMKYMTTKTSFSQIFNTSPYRNDNYRTITHKPNKKYETTKEHDHFKVTGSFQHKTFKPTVSTIVNPQTKHATIYPHHFNKSFNFPDLPIFKWIKQRFLPTPDYNSSSKMDPRTTAARPQKNDYLLKITEMIALLMIPHSISPQNPTFLLELLATFLNYLSIEKII</sequence>
<evidence type="ECO:0000313" key="1">
    <source>
        <dbReference type="EMBL" id="GIZ03918.1"/>
    </source>
</evidence>
<gene>
    <name evidence="1" type="ORF">CEXT_5941</name>
</gene>
<protein>
    <submittedName>
        <fullName evidence="1">Uncharacterized protein</fullName>
    </submittedName>
</protein>
<reference evidence="1 2" key="1">
    <citation type="submission" date="2021-06" db="EMBL/GenBank/DDBJ databases">
        <title>Caerostris extrusa draft genome.</title>
        <authorList>
            <person name="Kono N."/>
            <person name="Arakawa K."/>
        </authorList>
    </citation>
    <scope>NUCLEOTIDE SEQUENCE [LARGE SCALE GENOMIC DNA]</scope>
</reference>
<organism evidence="1 2">
    <name type="scientific">Caerostris extrusa</name>
    <name type="common">Bark spider</name>
    <name type="synonym">Caerostris bankana</name>
    <dbReference type="NCBI Taxonomy" id="172846"/>
    <lineage>
        <taxon>Eukaryota</taxon>
        <taxon>Metazoa</taxon>
        <taxon>Ecdysozoa</taxon>
        <taxon>Arthropoda</taxon>
        <taxon>Chelicerata</taxon>
        <taxon>Arachnida</taxon>
        <taxon>Araneae</taxon>
        <taxon>Araneomorphae</taxon>
        <taxon>Entelegynae</taxon>
        <taxon>Araneoidea</taxon>
        <taxon>Araneidae</taxon>
        <taxon>Caerostris</taxon>
    </lineage>
</organism>
<comment type="caution">
    <text evidence="1">The sequence shown here is derived from an EMBL/GenBank/DDBJ whole genome shotgun (WGS) entry which is preliminary data.</text>
</comment>
<dbReference type="EMBL" id="BPLR01001668">
    <property type="protein sequence ID" value="GIZ03918.1"/>
    <property type="molecule type" value="Genomic_DNA"/>
</dbReference>
<keyword evidence="2" id="KW-1185">Reference proteome</keyword>
<dbReference type="Proteomes" id="UP001054945">
    <property type="component" value="Unassembled WGS sequence"/>
</dbReference>